<evidence type="ECO:0000313" key="1">
    <source>
        <dbReference type="EMBL" id="MDH5821908.1"/>
    </source>
</evidence>
<gene>
    <name evidence="1" type="ORF">QFW77_02720</name>
</gene>
<evidence type="ECO:0000313" key="2">
    <source>
        <dbReference type="Proteomes" id="UP001156940"/>
    </source>
</evidence>
<organism evidence="1 2">
    <name type="scientific">Luteimonas endophytica</name>
    <dbReference type="NCBI Taxonomy" id="3042023"/>
    <lineage>
        <taxon>Bacteria</taxon>
        <taxon>Pseudomonadati</taxon>
        <taxon>Pseudomonadota</taxon>
        <taxon>Gammaproteobacteria</taxon>
        <taxon>Lysobacterales</taxon>
        <taxon>Lysobacteraceae</taxon>
        <taxon>Luteimonas</taxon>
    </lineage>
</organism>
<evidence type="ECO:0008006" key="3">
    <source>
        <dbReference type="Google" id="ProtNLM"/>
    </source>
</evidence>
<reference evidence="1 2" key="1">
    <citation type="submission" date="2023-04" db="EMBL/GenBank/DDBJ databases">
        <title>Luteimonas endophyticus RD2P54.</title>
        <authorList>
            <person name="Sun J.-Q."/>
        </authorList>
    </citation>
    <scope>NUCLEOTIDE SEQUENCE [LARGE SCALE GENOMIC DNA]</scope>
    <source>
        <strain evidence="1 2">RD2P54</strain>
    </source>
</reference>
<dbReference type="Proteomes" id="UP001156940">
    <property type="component" value="Unassembled WGS sequence"/>
</dbReference>
<sequence>MLEITKEQEALLRLPDPTTFFPKLVQEIRQEYPGRVGHLNDQALMDEVVRSHDHAAYELRITSLPVLVRWIKADVAWAKGLRANPGADVWMRNAKNKNLAAADLLSNLAGQ</sequence>
<keyword evidence="2" id="KW-1185">Reference proteome</keyword>
<dbReference type="EMBL" id="JARXRM010000012">
    <property type="protein sequence ID" value="MDH5821908.1"/>
    <property type="molecule type" value="Genomic_DNA"/>
</dbReference>
<proteinExistence type="predicted"/>
<dbReference type="RefSeq" id="WP_280572714.1">
    <property type="nucleotide sequence ID" value="NZ_JARXRM010000012.1"/>
</dbReference>
<comment type="caution">
    <text evidence="1">The sequence shown here is derived from an EMBL/GenBank/DDBJ whole genome shotgun (WGS) entry which is preliminary data.</text>
</comment>
<protein>
    <recommendedName>
        <fullName evidence="3">DUF3322 domain-containing protein</fullName>
    </recommendedName>
</protein>
<name>A0ABT6J6W4_9GAMM</name>
<accession>A0ABT6J6W4</accession>